<evidence type="ECO:0000313" key="2">
    <source>
        <dbReference type="EMBL" id="SDQ21221.1"/>
    </source>
</evidence>
<dbReference type="InterPro" id="IPR047114">
    <property type="entry name" value="YciF"/>
</dbReference>
<sequence>MTLETSRDLFVYNLKEMYYIENQLVEMLDELASDTPDEKLAKGFADHRDETRRQVERLETVFREIHETPETIESGVLDGLKRDHEEFKREVTSNDLKTPYHLAAGIKTERMEITGYQGLIMLANEIDFDGDVKGPLKENLDEEEDTLQTLTTMQKGSNIKKAIQNLL</sequence>
<dbReference type="InterPro" id="IPR010287">
    <property type="entry name" value="DUF892_YciF-like"/>
</dbReference>
<dbReference type="RefSeq" id="WP_092533664.1">
    <property type="nucleotide sequence ID" value="NZ_FNKQ01000001.1"/>
</dbReference>
<proteinExistence type="predicted"/>
<dbReference type="EMBL" id="FNKQ01000001">
    <property type="protein sequence ID" value="SDQ21221.1"/>
    <property type="molecule type" value="Genomic_DNA"/>
</dbReference>
<dbReference type="PANTHER" id="PTHR30565:SF9">
    <property type="entry name" value="PROTEIN YCIF"/>
    <property type="match status" value="1"/>
</dbReference>
<evidence type="ECO:0000313" key="4">
    <source>
        <dbReference type="Proteomes" id="UP000255421"/>
    </source>
</evidence>
<reference evidence="2" key="2">
    <citation type="submission" date="2016-10" db="EMBL/GenBank/DDBJ databases">
        <authorList>
            <person name="de Groot N.N."/>
        </authorList>
    </citation>
    <scope>NUCLEOTIDE SEQUENCE [LARGE SCALE GENOMIC DNA]</scope>
    <source>
        <strain evidence="2">CGMCC 1.12397</strain>
    </source>
</reference>
<dbReference type="Gene3D" id="1.20.1260.10">
    <property type="match status" value="1"/>
</dbReference>
<organism evidence="2 3">
    <name type="scientific">Halopelagius longus</name>
    <dbReference type="NCBI Taxonomy" id="1236180"/>
    <lineage>
        <taxon>Archaea</taxon>
        <taxon>Methanobacteriati</taxon>
        <taxon>Methanobacteriota</taxon>
        <taxon>Stenosarchaea group</taxon>
        <taxon>Halobacteria</taxon>
        <taxon>Halobacteriales</taxon>
        <taxon>Haloferacaceae</taxon>
    </lineage>
</organism>
<reference evidence="1 4" key="3">
    <citation type="submission" date="2018-07" db="EMBL/GenBank/DDBJ databases">
        <title>Genome sequence of extremly halophilic archaeon Halopelagius longus strain BC12-B1.</title>
        <authorList>
            <person name="Zhang X."/>
        </authorList>
    </citation>
    <scope>NUCLEOTIDE SEQUENCE [LARGE SCALE GENOMIC DNA]</scope>
    <source>
        <strain evidence="1 4">BC12-B1</strain>
    </source>
</reference>
<dbReference type="InterPro" id="IPR012347">
    <property type="entry name" value="Ferritin-like"/>
</dbReference>
<reference evidence="3" key="1">
    <citation type="submission" date="2016-10" db="EMBL/GenBank/DDBJ databases">
        <authorList>
            <person name="Varghese N."/>
            <person name="Submissions S."/>
        </authorList>
    </citation>
    <scope>NUCLEOTIDE SEQUENCE [LARGE SCALE GENOMIC DNA]</scope>
    <source>
        <strain evidence="3">CGMCC 1.12397</strain>
    </source>
</reference>
<dbReference type="Pfam" id="PF05974">
    <property type="entry name" value="DUF892"/>
    <property type="match status" value="1"/>
</dbReference>
<dbReference type="InterPro" id="IPR009078">
    <property type="entry name" value="Ferritin-like_SF"/>
</dbReference>
<protein>
    <submittedName>
        <fullName evidence="1">Ferritin-like domain-containing protein</fullName>
    </submittedName>
    <submittedName>
        <fullName evidence="2">Ferritin-like metal-binding protein YciE</fullName>
    </submittedName>
</protein>
<name>A0A1H0Z259_9EURY</name>
<dbReference type="SUPFAM" id="SSF47240">
    <property type="entry name" value="Ferritin-like"/>
    <property type="match status" value="1"/>
</dbReference>
<dbReference type="OrthoDB" id="302765at2157"/>
<dbReference type="Proteomes" id="UP000255421">
    <property type="component" value="Unassembled WGS sequence"/>
</dbReference>
<accession>A0A1H0Z259</accession>
<keyword evidence="4" id="KW-1185">Reference proteome</keyword>
<dbReference type="AlphaFoldDB" id="A0A1H0Z259"/>
<dbReference type="EMBL" id="QQST01000001">
    <property type="protein sequence ID" value="RDI72781.1"/>
    <property type="molecule type" value="Genomic_DNA"/>
</dbReference>
<dbReference type="PANTHER" id="PTHR30565">
    <property type="entry name" value="PROTEIN YCIF"/>
    <property type="match status" value="1"/>
</dbReference>
<gene>
    <name evidence="1" type="ORF">DWB78_14185</name>
    <name evidence="2" type="ORF">SAMN05216278_0958</name>
</gene>
<dbReference type="Proteomes" id="UP000199289">
    <property type="component" value="Unassembled WGS sequence"/>
</dbReference>
<evidence type="ECO:0000313" key="1">
    <source>
        <dbReference type="EMBL" id="RDI72781.1"/>
    </source>
</evidence>
<evidence type="ECO:0000313" key="3">
    <source>
        <dbReference type="Proteomes" id="UP000199289"/>
    </source>
</evidence>